<feature type="transmembrane region" description="Helical" evidence="9">
    <location>
        <begin position="175"/>
        <end position="195"/>
    </location>
</feature>
<feature type="transmembrane region" description="Helical" evidence="9">
    <location>
        <begin position="332"/>
        <end position="352"/>
    </location>
</feature>
<feature type="transmembrane region" description="Helical" evidence="9">
    <location>
        <begin position="235"/>
        <end position="255"/>
    </location>
</feature>
<dbReference type="InterPro" id="IPR004796">
    <property type="entry name" value="PTS_IIC_cello"/>
</dbReference>
<evidence type="ECO:0000256" key="2">
    <source>
        <dbReference type="ARBA" id="ARBA00022448"/>
    </source>
</evidence>
<evidence type="ECO:0000256" key="1">
    <source>
        <dbReference type="ARBA" id="ARBA00004651"/>
    </source>
</evidence>
<dbReference type="Proteomes" id="UP000254807">
    <property type="component" value="Unassembled WGS sequence"/>
</dbReference>
<dbReference type="EMBL" id="JARPZN010000035">
    <property type="protein sequence ID" value="MDT2692149.1"/>
    <property type="molecule type" value="Genomic_DNA"/>
</dbReference>
<evidence type="ECO:0000313" key="11">
    <source>
        <dbReference type="EMBL" id="MDT2692149.1"/>
    </source>
</evidence>
<dbReference type="OrthoDB" id="1550290at2"/>
<dbReference type="RefSeq" id="WP_060815623.1">
    <property type="nucleotide sequence ID" value="NZ_CP169563.1"/>
</dbReference>
<dbReference type="Pfam" id="PF02378">
    <property type="entry name" value="PTS_EIIC"/>
    <property type="match status" value="1"/>
</dbReference>
<reference evidence="12 13" key="1">
    <citation type="submission" date="2018-06" db="EMBL/GenBank/DDBJ databases">
        <authorList>
            <consortium name="Pathogen Informatics"/>
            <person name="Doyle S."/>
        </authorList>
    </citation>
    <scope>NUCLEOTIDE SEQUENCE [LARGE SCALE GENOMIC DNA]</scope>
    <source>
        <strain evidence="12 13">NCTC12360</strain>
    </source>
</reference>
<feature type="transmembrane region" description="Helical" evidence="9">
    <location>
        <begin position="137"/>
        <end position="154"/>
    </location>
</feature>
<dbReference type="InterPro" id="IPR003352">
    <property type="entry name" value="PTS_EIIC"/>
</dbReference>
<evidence type="ECO:0000259" key="10">
    <source>
        <dbReference type="PROSITE" id="PS51105"/>
    </source>
</evidence>
<feature type="transmembrane region" description="Helical" evidence="9">
    <location>
        <begin position="20"/>
        <end position="44"/>
    </location>
</feature>
<dbReference type="PANTHER" id="PTHR33989">
    <property type="match status" value="1"/>
</dbReference>
<evidence type="ECO:0000256" key="9">
    <source>
        <dbReference type="SAM" id="Phobius"/>
    </source>
</evidence>
<feature type="domain" description="PTS EIIC type-3" evidence="10">
    <location>
        <begin position="4"/>
        <end position="404"/>
    </location>
</feature>
<sequence>MTKFIARLTAVSEKIANNTLLQIITGAFMMMLPITMTGGFAGLFNGISYEPYQKILTSFGIKPILSVIYQWTSGTIGLYLAFFVAYSFAQKKDISSSKLIVGITSFICFFIITPYTVPSEPVATSSLPLNWLGSSGMFSSFLVAFIVGSIFVLCKKYHLGIKLPDQVPAYIAEQFTALIPVILSTIVFGLISYSFSITSFGSFHQFVYTLIGTPLNALGSNIWGLWILQIIMYGLWFFGIHGGMTIGPVLMTLFMQLQLENLTAYQAGKPLPHMFIGDTLSFGTGSLPLLVAILIFAKSEVNRSIGKLSLVPAIFGVDEPAYFGIPMILNPIFFIPWVLIAPTLSVIGTHFLKVVGLLGYSTGAGGQNTASLPFFIGNWVNYGLQGLIWGFILFVIVTISYIPFVKAYDKQKFDEENSKTTK</sequence>
<reference evidence="11" key="2">
    <citation type="submission" date="2023-03" db="EMBL/GenBank/DDBJ databases">
        <authorList>
            <person name="Shen W."/>
            <person name="Cai J."/>
        </authorList>
    </citation>
    <scope>NUCLEOTIDE SEQUENCE</scope>
    <source>
        <strain evidence="11">K69-2</strain>
    </source>
</reference>
<dbReference type="PIRSF" id="PIRSF006351">
    <property type="entry name" value="PTS_EIIC-Cellobiose"/>
    <property type="match status" value="1"/>
</dbReference>
<comment type="subcellular location">
    <subcellularLocation>
        <location evidence="1">Cell membrane</location>
        <topology evidence="1">Multi-pass membrane protein</topology>
    </subcellularLocation>
</comment>
<dbReference type="Proteomes" id="UP001183682">
    <property type="component" value="Unassembled WGS sequence"/>
</dbReference>
<protein>
    <recommendedName>
        <fullName evidence="8">Permease IIC component</fullName>
    </recommendedName>
</protein>
<accession>A0A376H1J7</accession>
<keyword evidence="7 8" id="KW-0472">Membrane</keyword>
<evidence type="ECO:0000256" key="3">
    <source>
        <dbReference type="ARBA" id="ARBA00022475"/>
    </source>
</evidence>
<keyword evidence="13" id="KW-1185">Reference proteome</keyword>
<dbReference type="PROSITE" id="PS51105">
    <property type="entry name" value="PTS_EIIC_TYPE_3"/>
    <property type="match status" value="1"/>
</dbReference>
<keyword evidence="5 9" id="KW-0812">Transmembrane</keyword>
<proteinExistence type="predicted"/>
<gene>
    <name evidence="12" type="primary">gmuC_9</name>
    <name evidence="12" type="ORF">NCTC12360_01977</name>
    <name evidence="11" type="ORF">P7E30_18485</name>
</gene>
<organism evidence="12 13">
    <name type="scientific">Enterococcus gallinarum</name>
    <dbReference type="NCBI Taxonomy" id="1353"/>
    <lineage>
        <taxon>Bacteria</taxon>
        <taxon>Bacillati</taxon>
        <taxon>Bacillota</taxon>
        <taxon>Bacilli</taxon>
        <taxon>Lactobacillales</taxon>
        <taxon>Enterococcaceae</taxon>
        <taxon>Enterococcus</taxon>
    </lineage>
</organism>
<dbReference type="GO" id="GO:1902815">
    <property type="term" value="P:N,N'-diacetylchitobiose import"/>
    <property type="evidence" value="ECO:0007669"/>
    <property type="project" value="TreeGrafter"/>
</dbReference>
<dbReference type="GO" id="GO:0005886">
    <property type="term" value="C:plasma membrane"/>
    <property type="evidence" value="ECO:0007669"/>
    <property type="project" value="UniProtKB-SubCell"/>
</dbReference>
<keyword evidence="6 9" id="KW-1133">Transmembrane helix</keyword>
<keyword evidence="4 8" id="KW-0762">Sugar transport</keyword>
<dbReference type="InterPro" id="IPR004501">
    <property type="entry name" value="PTS_EIIC_3"/>
</dbReference>
<feature type="transmembrane region" description="Helical" evidence="9">
    <location>
        <begin position="275"/>
        <end position="297"/>
    </location>
</feature>
<evidence type="ECO:0000256" key="8">
    <source>
        <dbReference type="PIRNR" id="PIRNR006351"/>
    </source>
</evidence>
<feature type="transmembrane region" description="Helical" evidence="9">
    <location>
        <begin position="64"/>
        <end position="87"/>
    </location>
</feature>
<evidence type="ECO:0000313" key="12">
    <source>
        <dbReference type="EMBL" id="STD83510.1"/>
    </source>
</evidence>
<keyword evidence="3 8" id="KW-1003">Cell membrane</keyword>
<dbReference type="InterPro" id="IPR051088">
    <property type="entry name" value="PTS_Sugar-EIIC/EIIB"/>
</dbReference>
<evidence type="ECO:0000256" key="6">
    <source>
        <dbReference type="ARBA" id="ARBA00022989"/>
    </source>
</evidence>
<keyword evidence="2 8" id="KW-0813">Transport</keyword>
<feature type="transmembrane region" description="Helical" evidence="9">
    <location>
        <begin position="382"/>
        <end position="404"/>
    </location>
</feature>
<feature type="transmembrane region" description="Helical" evidence="9">
    <location>
        <begin position="207"/>
        <end position="228"/>
    </location>
</feature>
<dbReference type="PANTHER" id="PTHR33989:SF4">
    <property type="entry name" value="PTS SYSTEM N,N'-DIACETYLCHITOBIOSE-SPECIFIC EIIC COMPONENT"/>
    <property type="match status" value="1"/>
</dbReference>
<comment type="function">
    <text evidence="8">The phosphoenolpyruvate-dependent sugar phosphotransferase system (PTS), a major carbohydrate active -transport system, catalyzes the phosphorylation of incoming sugar substrates concomitant with their translocation across the cell membrane.</text>
</comment>
<dbReference type="GO" id="GO:0009401">
    <property type="term" value="P:phosphoenolpyruvate-dependent sugar phosphotransferase system"/>
    <property type="evidence" value="ECO:0007669"/>
    <property type="project" value="InterPro"/>
</dbReference>
<dbReference type="NCBIfam" id="TIGR00410">
    <property type="entry name" value="lacE"/>
    <property type="match status" value="1"/>
</dbReference>
<dbReference type="GO" id="GO:0008982">
    <property type="term" value="F:protein-N(PI)-phosphohistidine-sugar phosphotransferase activity"/>
    <property type="evidence" value="ECO:0007669"/>
    <property type="project" value="UniProtKB-UniRule"/>
</dbReference>
<evidence type="ECO:0000256" key="7">
    <source>
        <dbReference type="ARBA" id="ARBA00023136"/>
    </source>
</evidence>
<dbReference type="AlphaFoldDB" id="A0A376H1J7"/>
<evidence type="ECO:0000256" key="5">
    <source>
        <dbReference type="ARBA" id="ARBA00022692"/>
    </source>
</evidence>
<evidence type="ECO:0000256" key="4">
    <source>
        <dbReference type="ARBA" id="ARBA00022597"/>
    </source>
</evidence>
<name>A0A376H1J7_ENTGA</name>
<dbReference type="EMBL" id="UFYW01000001">
    <property type="protein sequence ID" value="STD83510.1"/>
    <property type="molecule type" value="Genomic_DNA"/>
</dbReference>
<feature type="transmembrane region" description="Helical" evidence="9">
    <location>
        <begin position="99"/>
        <end position="117"/>
    </location>
</feature>
<evidence type="ECO:0000313" key="13">
    <source>
        <dbReference type="Proteomes" id="UP000254807"/>
    </source>
</evidence>